<name>A0A6A6PKV8_9PEZI</name>
<feature type="transmembrane region" description="Helical" evidence="1">
    <location>
        <begin position="12"/>
        <end position="31"/>
    </location>
</feature>
<keyword evidence="1" id="KW-1133">Transmembrane helix</keyword>
<evidence type="ECO:0008006" key="4">
    <source>
        <dbReference type="Google" id="ProtNLM"/>
    </source>
</evidence>
<dbReference type="OrthoDB" id="5341873at2759"/>
<evidence type="ECO:0000256" key="1">
    <source>
        <dbReference type="SAM" id="Phobius"/>
    </source>
</evidence>
<dbReference type="AlphaFoldDB" id="A0A6A6PKV8"/>
<evidence type="ECO:0000313" key="3">
    <source>
        <dbReference type="Proteomes" id="UP000799767"/>
    </source>
</evidence>
<dbReference type="GeneID" id="54479142"/>
<dbReference type="Proteomes" id="UP000799767">
    <property type="component" value="Unassembled WGS sequence"/>
</dbReference>
<gene>
    <name evidence="2" type="ORF">BDY17DRAFT_348198</name>
</gene>
<reference evidence="2" key="1">
    <citation type="journal article" date="2020" name="Stud. Mycol.">
        <title>101 Dothideomycetes genomes: a test case for predicting lifestyles and emergence of pathogens.</title>
        <authorList>
            <person name="Haridas S."/>
            <person name="Albert R."/>
            <person name="Binder M."/>
            <person name="Bloem J."/>
            <person name="Labutti K."/>
            <person name="Salamov A."/>
            <person name="Andreopoulos B."/>
            <person name="Baker S."/>
            <person name="Barry K."/>
            <person name="Bills G."/>
            <person name="Bluhm B."/>
            <person name="Cannon C."/>
            <person name="Castanera R."/>
            <person name="Culley D."/>
            <person name="Daum C."/>
            <person name="Ezra D."/>
            <person name="Gonzalez J."/>
            <person name="Henrissat B."/>
            <person name="Kuo A."/>
            <person name="Liang C."/>
            <person name="Lipzen A."/>
            <person name="Lutzoni F."/>
            <person name="Magnuson J."/>
            <person name="Mondo S."/>
            <person name="Nolan M."/>
            <person name="Ohm R."/>
            <person name="Pangilinan J."/>
            <person name="Park H.-J."/>
            <person name="Ramirez L."/>
            <person name="Alfaro M."/>
            <person name="Sun H."/>
            <person name="Tritt A."/>
            <person name="Yoshinaga Y."/>
            <person name="Zwiers L.-H."/>
            <person name="Turgeon B."/>
            <person name="Goodwin S."/>
            <person name="Spatafora J."/>
            <person name="Crous P."/>
            <person name="Grigoriev I."/>
        </authorList>
    </citation>
    <scope>NUCLEOTIDE SEQUENCE</scope>
    <source>
        <strain evidence="2">CBS 113389</strain>
    </source>
</reference>
<keyword evidence="1" id="KW-0472">Membrane</keyword>
<evidence type="ECO:0000313" key="2">
    <source>
        <dbReference type="EMBL" id="KAF2480659.1"/>
    </source>
</evidence>
<proteinExistence type="predicted"/>
<sequence>MSTQLDRALNQRNLILAFAGVVTAVTAYSIWNGDLFPKLTEPTGDPEKWSDADMRRWLKNRNLMSGSAEREELIAMVQATIHAPT</sequence>
<protein>
    <recommendedName>
        <fullName evidence="4">STE24 endopeptidase</fullName>
    </recommendedName>
</protein>
<keyword evidence="3" id="KW-1185">Reference proteome</keyword>
<dbReference type="RefSeq" id="XP_033587229.1">
    <property type="nucleotide sequence ID" value="XM_033738140.1"/>
</dbReference>
<accession>A0A6A6PKV8</accession>
<keyword evidence="1" id="KW-0812">Transmembrane</keyword>
<dbReference type="EMBL" id="MU001639">
    <property type="protein sequence ID" value="KAF2480659.1"/>
    <property type="molecule type" value="Genomic_DNA"/>
</dbReference>
<organism evidence="2 3">
    <name type="scientific">Neohortaea acidophila</name>
    <dbReference type="NCBI Taxonomy" id="245834"/>
    <lineage>
        <taxon>Eukaryota</taxon>
        <taxon>Fungi</taxon>
        <taxon>Dikarya</taxon>
        <taxon>Ascomycota</taxon>
        <taxon>Pezizomycotina</taxon>
        <taxon>Dothideomycetes</taxon>
        <taxon>Dothideomycetidae</taxon>
        <taxon>Mycosphaerellales</taxon>
        <taxon>Teratosphaeriaceae</taxon>
        <taxon>Neohortaea</taxon>
    </lineage>
</organism>